<comment type="pathway">
    <text evidence="1">Nucleotide-sugar biosynthesis; UDP-alpha-D-glucuronate biosynthesis; UDP-alpha-D-glucuronate from UDP-alpha-D-glucose: step 1/1.</text>
</comment>
<dbReference type="Gene3D" id="3.40.50.720">
    <property type="entry name" value="NAD(P)-binding Rossmann-like Domain"/>
    <property type="match status" value="2"/>
</dbReference>
<comment type="similarity">
    <text evidence="2 7">Belongs to the UDP-glucose/GDP-mannose dehydrogenase family.</text>
</comment>
<sequence>MNIAIIGTGYVGLVTGVCFAEFGLHVTAVDKDEERIDRLAKGEVLIYEPQLGEMLHRNLEQGRIQFTTDTARAIRESLVVFIAVGTPSREDGSADLCYVEEVARTVARNLNGYKVIVTKSTVPVGTGRIIQKIISEENEGGPRGVFDIASNPEFLREGSAIEDFLRPNRVVIGADNPQAVAILQDLYRPLYLIDVPFVITTIETAELIKYASNSFLATKITFMNEMANLCDVLGVDIHAVAKAMGLDQRIGSKFLHPGPGFGGSCFPKDTWALVNIAREHGCRARVVETVIEVNEQQRLRMVQKIIGALGASSDPGSLEGITIGMLGLAFKPNTDDVRQSPSLAIISELQRLGARVQAYDPAAMEQARRVLPEVDYRTDAYSTAEGSDVLVLATEWNQFRNLNLEKVKGLMRRPILVDLRNAYEPERVRTLGFTYCGVGR</sequence>
<dbReference type="GO" id="GO:0051287">
    <property type="term" value="F:NAD binding"/>
    <property type="evidence" value="ECO:0007669"/>
    <property type="project" value="InterPro"/>
</dbReference>
<dbReference type="PIRSF" id="PIRSF500134">
    <property type="entry name" value="UDPglc_DH_bac"/>
    <property type="match status" value="1"/>
</dbReference>
<feature type="binding site" evidence="9">
    <location>
        <position position="209"/>
    </location>
    <ligand>
        <name>substrate</name>
    </ligand>
</feature>
<dbReference type="InterPro" id="IPR036220">
    <property type="entry name" value="UDP-Glc/GDP-Man_DH_C_sf"/>
</dbReference>
<dbReference type="GO" id="GO:0006065">
    <property type="term" value="P:UDP-glucuronate biosynthetic process"/>
    <property type="evidence" value="ECO:0007669"/>
    <property type="project" value="UniProtKB-UniPathway"/>
</dbReference>
<dbReference type="SMART" id="SM00984">
    <property type="entry name" value="UDPG_MGDP_dh_C"/>
    <property type="match status" value="1"/>
</dbReference>
<feature type="binding site" evidence="9">
    <location>
        <begin position="154"/>
        <end position="157"/>
    </location>
    <ligand>
        <name>substrate</name>
    </ligand>
</feature>
<dbReference type="InterPro" id="IPR028357">
    <property type="entry name" value="UDPglc_DH_bac"/>
</dbReference>
<comment type="caution">
    <text evidence="12">The sequence shown here is derived from an EMBL/GenBank/DDBJ whole genome shotgun (WGS) entry which is preliminary data.</text>
</comment>
<dbReference type="Pfam" id="PF03720">
    <property type="entry name" value="UDPG_MGDP_dh_C"/>
    <property type="match status" value="1"/>
</dbReference>
<comment type="catalytic activity">
    <reaction evidence="6 7">
        <text>UDP-alpha-D-glucose + 2 NAD(+) + H2O = UDP-alpha-D-glucuronate + 2 NADH + 3 H(+)</text>
        <dbReference type="Rhea" id="RHEA:23596"/>
        <dbReference type="ChEBI" id="CHEBI:15377"/>
        <dbReference type="ChEBI" id="CHEBI:15378"/>
        <dbReference type="ChEBI" id="CHEBI:57540"/>
        <dbReference type="ChEBI" id="CHEBI:57945"/>
        <dbReference type="ChEBI" id="CHEBI:58052"/>
        <dbReference type="ChEBI" id="CHEBI:58885"/>
        <dbReference type="EC" id="1.1.1.22"/>
    </reaction>
</comment>
<evidence type="ECO:0000259" key="11">
    <source>
        <dbReference type="SMART" id="SM00984"/>
    </source>
</evidence>
<feature type="binding site" evidence="9">
    <location>
        <begin position="254"/>
        <end position="258"/>
    </location>
    <ligand>
        <name>substrate</name>
    </ligand>
</feature>
<protein>
    <recommendedName>
        <fullName evidence="3 7">UDP-glucose 6-dehydrogenase</fullName>
        <ecNumber evidence="3 7">1.1.1.22</ecNumber>
    </recommendedName>
</protein>
<dbReference type="AlphaFoldDB" id="A0A2T4TYC7"/>
<dbReference type="GO" id="GO:0000271">
    <property type="term" value="P:polysaccharide biosynthetic process"/>
    <property type="evidence" value="ECO:0007669"/>
    <property type="project" value="InterPro"/>
</dbReference>
<evidence type="ECO:0000313" key="12">
    <source>
        <dbReference type="EMBL" id="PTL36108.1"/>
    </source>
</evidence>
<feature type="binding site" evidence="10">
    <location>
        <position position="268"/>
    </location>
    <ligand>
        <name>NAD(+)</name>
        <dbReference type="ChEBI" id="CHEBI:57540"/>
    </ligand>
</feature>
<reference evidence="12 13" key="1">
    <citation type="submission" date="2017-09" db="EMBL/GenBank/DDBJ databases">
        <title>Bloom of a denitrifying methanotroph, Candidatus Methylomirabilis limnetica, in a deep stratified lake.</title>
        <authorList>
            <person name="Graf J.S."/>
            <person name="Marchant H.K."/>
            <person name="Tienken D."/>
            <person name="Hach P.F."/>
            <person name="Brand A."/>
            <person name="Schubert C.J."/>
            <person name="Kuypers M.M."/>
            <person name="Milucka J."/>
        </authorList>
    </citation>
    <scope>NUCLEOTIDE SEQUENCE [LARGE SCALE GENOMIC DNA]</scope>
    <source>
        <strain evidence="12 13">Zug</strain>
    </source>
</reference>
<dbReference type="SUPFAM" id="SSF51735">
    <property type="entry name" value="NAD(P)-binding Rossmann-fold domains"/>
    <property type="match status" value="1"/>
</dbReference>
<feature type="domain" description="UDP-glucose/GDP-mannose dehydrogenase C-terminal" evidence="11">
    <location>
        <begin position="324"/>
        <end position="425"/>
    </location>
</feature>
<reference evidence="13" key="2">
    <citation type="journal article" date="2018" name="Environ. Microbiol.">
        <title>Bloom of a denitrifying methanotroph, 'Candidatus Methylomirabilis limnetica', in a deep stratified lake.</title>
        <authorList>
            <person name="Graf J.S."/>
            <person name="Mayr M.J."/>
            <person name="Marchant H.K."/>
            <person name="Tienken D."/>
            <person name="Hach P.F."/>
            <person name="Brand A."/>
            <person name="Schubert C.J."/>
            <person name="Kuypers M.M."/>
            <person name="Milucka J."/>
        </authorList>
    </citation>
    <scope>NUCLEOTIDE SEQUENCE [LARGE SCALE GENOMIC DNA]</scope>
    <source>
        <strain evidence="13">Zug</strain>
    </source>
</reference>
<evidence type="ECO:0000256" key="9">
    <source>
        <dbReference type="PIRSR" id="PIRSR500134-2"/>
    </source>
</evidence>
<feature type="binding site" evidence="10">
    <location>
        <position position="86"/>
    </location>
    <ligand>
        <name>NAD(+)</name>
        <dbReference type="ChEBI" id="CHEBI:57540"/>
    </ligand>
</feature>
<dbReference type="InterPro" id="IPR017476">
    <property type="entry name" value="UDP-Glc/GDP-Man"/>
</dbReference>
<dbReference type="EC" id="1.1.1.22" evidence="3 7"/>
<feature type="binding site" evidence="9">
    <location>
        <position position="262"/>
    </location>
    <ligand>
        <name>substrate</name>
    </ligand>
</feature>
<feature type="active site" description="Nucleophile" evidence="8">
    <location>
        <position position="265"/>
    </location>
</feature>
<dbReference type="SUPFAM" id="SSF52413">
    <property type="entry name" value="UDP-glucose/GDP-mannose dehydrogenase C-terminal domain"/>
    <property type="match status" value="1"/>
</dbReference>
<accession>A0A2T4TYC7</accession>
<evidence type="ECO:0000256" key="8">
    <source>
        <dbReference type="PIRSR" id="PIRSR500134-1"/>
    </source>
</evidence>
<dbReference type="RefSeq" id="WP_107561856.1">
    <property type="nucleotide sequence ID" value="NZ_NVQC01000017.1"/>
</dbReference>
<dbReference type="GO" id="GO:0003979">
    <property type="term" value="F:UDP-glucose 6-dehydrogenase activity"/>
    <property type="evidence" value="ECO:0007669"/>
    <property type="project" value="UniProtKB-EC"/>
</dbReference>
<dbReference type="InterPro" id="IPR014027">
    <property type="entry name" value="UDP-Glc/GDP-Man_DH_C"/>
</dbReference>
<feature type="binding site" evidence="10">
    <location>
        <position position="35"/>
    </location>
    <ligand>
        <name>NAD(+)</name>
        <dbReference type="ChEBI" id="CHEBI:57540"/>
    </ligand>
</feature>
<evidence type="ECO:0000256" key="2">
    <source>
        <dbReference type="ARBA" id="ARBA00006601"/>
    </source>
</evidence>
<dbReference type="Gene3D" id="1.20.5.100">
    <property type="entry name" value="Cytochrome c1, transmembrane anchor, C-terminal"/>
    <property type="match status" value="1"/>
</dbReference>
<name>A0A2T4TYC7_9BACT</name>
<dbReference type="PIRSF" id="PIRSF000124">
    <property type="entry name" value="UDPglc_GDPman_dh"/>
    <property type="match status" value="1"/>
</dbReference>
<dbReference type="Pfam" id="PF03721">
    <property type="entry name" value="UDPG_MGDP_dh_N"/>
    <property type="match status" value="1"/>
</dbReference>
<dbReference type="OrthoDB" id="9803238at2"/>
<feature type="binding site" evidence="10">
    <location>
        <position position="30"/>
    </location>
    <ligand>
        <name>NAD(+)</name>
        <dbReference type="ChEBI" id="CHEBI:57540"/>
    </ligand>
</feature>
<feature type="binding site" evidence="10">
    <location>
        <position position="338"/>
    </location>
    <ligand>
        <name>NAD(+)</name>
        <dbReference type="ChEBI" id="CHEBI:57540"/>
    </ligand>
</feature>
<dbReference type="UniPathway" id="UPA00038">
    <property type="reaction ID" value="UER00491"/>
</dbReference>
<dbReference type="PANTHER" id="PTHR43750">
    <property type="entry name" value="UDP-GLUCOSE 6-DEHYDROGENASE TUAD"/>
    <property type="match status" value="1"/>
</dbReference>
<feature type="binding site" evidence="10">
    <location>
        <position position="121"/>
    </location>
    <ligand>
        <name>NAD(+)</name>
        <dbReference type="ChEBI" id="CHEBI:57540"/>
    </ligand>
</feature>
<evidence type="ECO:0000256" key="1">
    <source>
        <dbReference type="ARBA" id="ARBA00004701"/>
    </source>
</evidence>
<evidence type="ECO:0000256" key="7">
    <source>
        <dbReference type="PIRNR" id="PIRNR000124"/>
    </source>
</evidence>
<keyword evidence="5 7" id="KW-0520">NAD</keyword>
<dbReference type="EMBL" id="NVQC01000017">
    <property type="protein sequence ID" value="PTL36108.1"/>
    <property type="molecule type" value="Genomic_DNA"/>
</dbReference>
<feature type="binding site" evidence="9">
    <location>
        <position position="331"/>
    </location>
    <ligand>
        <name>substrate</name>
    </ligand>
</feature>
<keyword evidence="4 7" id="KW-0560">Oxidoreductase</keyword>
<dbReference type="Pfam" id="PF00984">
    <property type="entry name" value="UDPG_MGDP_dh"/>
    <property type="match status" value="1"/>
</dbReference>
<keyword evidence="13" id="KW-1185">Reference proteome</keyword>
<feature type="binding site" evidence="10">
    <location>
        <position position="157"/>
    </location>
    <ligand>
        <name>NAD(+)</name>
        <dbReference type="ChEBI" id="CHEBI:57540"/>
    </ligand>
</feature>
<evidence type="ECO:0000256" key="5">
    <source>
        <dbReference type="ARBA" id="ARBA00023027"/>
    </source>
</evidence>
<evidence type="ECO:0000256" key="4">
    <source>
        <dbReference type="ARBA" id="ARBA00023002"/>
    </source>
</evidence>
<dbReference type="InterPro" id="IPR001732">
    <property type="entry name" value="UDP-Glc/GDP-Man_DH_N"/>
</dbReference>
<evidence type="ECO:0000256" key="6">
    <source>
        <dbReference type="ARBA" id="ARBA00047473"/>
    </source>
</evidence>
<dbReference type="SUPFAM" id="SSF48179">
    <property type="entry name" value="6-phosphogluconate dehydrogenase C-terminal domain-like"/>
    <property type="match status" value="1"/>
</dbReference>
<gene>
    <name evidence="12" type="ORF">CLG94_05430</name>
</gene>
<evidence type="ECO:0000256" key="10">
    <source>
        <dbReference type="PIRSR" id="PIRSR500134-3"/>
    </source>
</evidence>
<dbReference type="InterPro" id="IPR014026">
    <property type="entry name" value="UDP-Glc/GDP-Man_DH_dimer"/>
</dbReference>
<dbReference type="InterPro" id="IPR008927">
    <property type="entry name" value="6-PGluconate_DH-like_C_sf"/>
</dbReference>
<dbReference type="Proteomes" id="UP000241436">
    <property type="component" value="Unassembled WGS sequence"/>
</dbReference>
<evidence type="ECO:0000256" key="3">
    <source>
        <dbReference type="ARBA" id="ARBA00012954"/>
    </source>
</evidence>
<proteinExistence type="inferred from homology"/>
<dbReference type="InterPro" id="IPR036291">
    <property type="entry name" value="NAD(P)-bd_dom_sf"/>
</dbReference>
<dbReference type="NCBIfam" id="TIGR03026">
    <property type="entry name" value="NDP-sugDHase"/>
    <property type="match status" value="1"/>
</dbReference>
<dbReference type="PANTHER" id="PTHR43750:SF3">
    <property type="entry name" value="UDP-GLUCOSE 6-DEHYDROGENASE TUAD"/>
    <property type="match status" value="1"/>
</dbReference>
<evidence type="ECO:0000313" key="13">
    <source>
        <dbReference type="Proteomes" id="UP000241436"/>
    </source>
</evidence>
<organism evidence="12 13">
    <name type="scientific">Candidatus Methylomirabilis limnetica</name>
    <dbReference type="NCBI Taxonomy" id="2033718"/>
    <lineage>
        <taxon>Bacteria</taxon>
        <taxon>Candidatus Methylomirabilota</taxon>
        <taxon>Candidatus Methylomirabilia</taxon>
        <taxon>Candidatus Methylomirabilales</taxon>
        <taxon>Candidatus Methylomirabilaceae</taxon>
        <taxon>Candidatus Methylomirabilis</taxon>
    </lineage>
</organism>